<dbReference type="EMBL" id="JAWQEG010001757">
    <property type="protein sequence ID" value="KAK3876908.1"/>
    <property type="molecule type" value="Genomic_DNA"/>
</dbReference>
<keyword evidence="3" id="KW-1185">Reference proteome</keyword>
<evidence type="ECO:0000313" key="2">
    <source>
        <dbReference type="EMBL" id="KAK3876908.1"/>
    </source>
</evidence>
<organism evidence="2 3">
    <name type="scientific">Petrolisthes cinctipes</name>
    <name type="common">Flat porcelain crab</name>
    <dbReference type="NCBI Taxonomy" id="88211"/>
    <lineage>
        <taxon>Eukaryota</taxon>
        <taxon>Metazoa</taxon>
        <taxon>Ecdysozoa</taxon>
        <taxon>Arthropoda</taxon>
        <taxon>Crustacea</taxon>
        <taxon>Multicrustacea</taxon>
        <taxon>Malacostraca</taxon>
        <taxon>Eumalacostraca</taxon>
        <taxon>Eucarida</taxon>
        <taxon>Decapoda</taxon>
        <taxon>Pleocyemata</taxon>
        <taxon>Anomura</taxon>
        <taxon>Galatheoidea</taxon>
        <taxon>Porcellanidae</taxon>
        <taxon>Petrolisthes</taxon>
    </lineage>
</organism>
<reference evidence="2" key="1">
    <citation type="submission" date="2023-10" db="EMBL/GenBank/DDBJ databases">
        <title>Genome assemblies of two species of porcelain crab, Petrolisthes cinctipes and Petrolisthes manimaculis (Anomura: Porcellanidae).</title>
        <authorList>
            <person name="Angst P."/>
        </authorList>
    </citation>
    <scope>NUCLEOTIDE SEQUENCE</scope>
    <source>
        <strain evidence="2">PB745_01</strain>
        <tissue evidence="2">Gill</tissue>
    </source>
</reference>
<evidence type="ECO:0000256" key="1">
    <source>
        <dbReference type="SAM" id="MobiDB-lite"/>
    </source>
</evidence>
<dbReference type="Proteomes" id="UP001286313">
    <property type="component" value="Unassembled WGS sequence"/>
</dbReference>
<proteinExistence type="predicted"/>
<comment type="caution">
    <text evidence="2">The sequence shown here is derived from an EMBL/GenBank/DDBJ whole genome shotgun (WGS) entry which is preliminary data.</text>
</comment>
<feature type="compositionally biased region" description="Basic and acidic residues" evidence="1">
    <location>
        <begin position="33"/>
        <end position="49"/>
    </location>
</feature>
<protein>
    <submittedName>
        <fullName evidence="2">Uncharacterized protein</fullName>
    </submittedName>
</protein>
<name>A0AAE1KMK9_PETCI</name>
<accession>A0AAE1KMK9</accession>
<feature type="region of interest" description="Disordered" evidence="1">
    <location>
        <begin position="1"/>
        <end position="100"/>
    </location>
</feature>
<evidence type="ECO:0000313" key="3">
    <source>
        <dbReference type="Proteomes" id="UP001286313"/>
    </source>
</evidence>
<dbReference type="AlphaFoldDB" id="A0AAE1KMK9"/>
<sequence>MGLCLGCDSDRSRTNSVSPEDDTCITIVAPSSSEREHYGRRRERDQSSERRHHRAHRRRLSSRSPSSDSSRRRRPRPRPRHHYRDSYANSHHQEKEEEEEEVRGAALACLALVPPLAISSPSVYPTPTTLLSSLSCFSSAPHLYTTTSIPPHPVLSPISFRSVMPSSSLPPFIP</sequence>
<feature type="compositionally biased region" description="Basic residues" evidence="1">
    <location>
        <begin position="71"/>
        <end position="83"/>
    </location>
</feature>
<feature type="compositionally biased region" description="Basic residues" evidence="1">
    <location>
        <begin position="50"/>
        <end position="61"/>
    </location>
</feature>
<gene>
    <name evidence="2" type="ORF">Pcinc_018338</name>
</gene>